<evidence type="ECO:0000256" key="2">
    <source>
        <dbReference type="ARBA" id="ARBA00022490"/>
    </source>
</evidence>
<dbReference type="HOGENOM" id="CLU_790453_0_0_1"/>
<evidence type="ECO:0000256" key="4">
    <source>
        <dbReference type="ARBA" id="ARBA00022771"/>
    </source>
</evidence>
<dbReference type="eggNOG" id="KOG4602">
    <property type="taxonomic scope" value="Eukaryota"/>
</dbReference>
<keyword evidence="2" id="KW-0963">Cytoplasm</keyword>
<feature type="region of interest" description="Disordered" evidence="9">
    <location>
        <begin position="279"/>
        <end position="302"/>
    </location>
</feature>
<keyword evidence="5" id="KW-0862">Zinc</keyword>
<name>G0P9U8_CAEBE</name>
<comment type="similarity">
    <text evidence="8">Belongs to the nanos family.</text>
</comment>
<dbReference type="Gene3D" id="4.10.60.30">
    <property type="entry name" value="Nanos, RNA-binding domain"/>
    <property type="match status" value="1"/>
</dbReference>
<feature type="domain" description="Nanos-type" evidence="10">
    <location>
        <begin position="130"/>
        <end position="197"/>
    </location>
</feature>
<feature type="region of interest" description="Disordered" evidence="9">
    <location>
        <begin position="28"/>
        <end position="76"/>
    </location>
</feature>
<keyword evidence="3" id="KW-0479">Metal-binding</keyword>
<keyword evidence="12" id="KW-1185">Reference proteome</keyword>
<dbReference type="GO" id="GO:0008270">
    <property type="term" value="F:zinc ion binding"/>
    <property type="evidence" value="ECO:0007669"/>
    <property type="project" value="UniProtKB-KW"/>
</dbReference>
<dbReference type="GO" id="GO:0003723">
    <property type="term" value="F:RNA binding"/>
    <property type="evidence" value="ECO:0007669"/>
    <property type="project" value="UniProtKB-UniRule"/>
</dbReference>
<proteinExistence type="inferred from homology"/>
<dbReference type="STRING" id="135651.G0P9U8"/>
<evidence type="ECO:0000259" key="10">
    <source>
        <dbReference type="PROSITE" id="PS51522"/>
    </source>
</evidence>
<keyword evidence="7 8" id="KW-0694">RNA-binding</keyword>
<dbReference type="OrthoDB" id="5870823at2759"/>
<dbReference type="InParanoid" id="G0P9U8"/>
<evidence type="ECO:0000313" key="12">
    <source>
        <dbReference type="Proteomes" id="UP000008068"/>
    </source>
</evidence>
<keyword evidence="4 8" id="KW-0863">Zinc-finger</keyword>
<dbReference type="InterPro" id="IPR038129">
    <property type="entry name" value="Nanos_sf"/>
</dbReference>
<dbReference type="GO" id="GO:0005737">
    <property type="term" value="C:cytoplasm"/>
    <property type="evidence" value="ECO:0007669"/>
    <property type="project" value="UniProtKB-SubCell"/>
</dbReference>
<feature type="compositionally biased region" description="Pro residues" evidence="9">
    <location>
        <begin position="32"/>
        <end position="42"/>
    </location>
</feature>
<dbReference type="InterPro" id="IPR008705">
    <property type="entry name" value="Nanos/Xcar2"/>
</dbReference>
<feature type="compositionally biased region" description="Polar residues" evidence="9">
    <location>
        <begin position="338"/>
        <end position="351"/>
    </location>
</feature>
<gene>
    <name evidence="11" type="ORF">CAEBREN_03522</name>
</gene>
<evidence type="ECO:0000256" key="9">
    <source>
        <dbReference type="SAM" id="MobiDB-lite"/>
    </source>
</evidence>
<reference evidence="12" key="1">
    <citation type="submission" date="2011-07" db="EMBL/GenBank/DDBJ databases">
        <authorList>
            <consortium name="Caenorhabditis brenneri Sequencing and Analysis Consortium"/>
            <person name="Wilson R.K."/>
        </authorList>
    </citation>
    <scope>NUCLEOTIDE SEQUENCE [LARGE SCALE GENOMIC DNA]</scope>
    <source>
        <strain evidence="12">PB2801</strain>
    </source>
</reference>
<evidence type="ECO:0000313" key="11">
    <source>
        <dbReference type="EMBL" id="EGT48748.1"/>
    </source>
</evidence>
<evidence type="ECO:0000256" key="5">
    <source>
        <dbReference type="ARBA" id="ARBA00022833"/>
    </source>
</evidence>
<dbReference type="GO" id="GO:0006417">
    <property type="term" value="P:regulation of translation"/>
    <property type="evidence" value="ECO:0007669"/>
    <property type="project" value="UniProtKB-UniRule"/>
</dbReference>
<dbReference type="PROSITE" id="PS51522">
    <property type="entry name" value="ZF_NANOS"/>
    <property type="match status" value="1"/>
</dbReference>
<dbReference type="EMBL" id="GL380158">
    <property type="protein sequence ID" value="EGT48748.1"/>
    <property type="molecule type" value="Genomic_DNA"/>
</dbReference>
<dbReference type="Proteomes" id="UP000008068">
    <property type="component" value="Unassembled WGS sequence"/>
</dbReference>
<dbReference type="Pfam" id="PF05741">
    <property type="entry name" value="zf-nanos"/>
    <property type="match status" value="1"/>
</dbReference>
<feature type="region of interest" description="Disordered" evidence="9">
    <location>
        <begin position="329"/>
        <end position="351"/>
    </location>
</feature>
<feature type="region of interest" description="Disordered" evidence="9">
    <location>
        <begin position="90"/>
        <end position="122"/>
    </location>
</feature>
<protein>
    <recommendedName>
        <fullName evidence="10">Nanos-type domain-containing protein</fullName>
    </recommendedName>
</protein>
<keyword evidence="6 8" id="KW-0810">Translation regulation</keyword>
<evidence type="ECO:0000256" key="7">
    <source>
        <dbReference type="ARBA" id="ARBA00022884"/>
    </source>
</evidence>
<comment type="subcellular location">
    <subcellularLocation>
        <location evidence="1">Cytoplasm</location>
    </subcellularLocation>
</comment>
<organism evidence="12">
    <name type="scientific">Caenorhabditis brenneri</name>
    <name type="common">Nematode worm</name>
    <dbReference type="NCBI Taxonomy" id="135651"/>
    <lineage>
        <taxon>Eukaryota</taxon>
        <taxon>Metazoa</taxon>
        <taxon>Ecdysozoa</taxon>
        <taxon>Nematoda</taxon>
        <taxon>Chromadorea</taxon>
        <taxon>Rhabditida</taxon>
        <taxon>Rhabditina</taxon>
        <taxon>Rhabditomorpha</taxon>
        <taxon>Rhabditoidea</taxon>
        <taxon>Rhabditidae</taxon>
        <taxon>Peloderinae</taxon>
        <taxon>Caenorhabditis</taxon>
    </lineage>
</organism>
<accession>G0P9U8</accession>
<feature type="compositionally biased region" description="Basic residues" evidence="9">
    <location>
        <begin position="90"/>
        <end position="103"/>
    </location>
</feature>
<evidence type="ECO:0000256" key="3">
    <source>
        <dbReference type="ARBA" id="ARBA00022723"/>
    </source>
</evidence>
<dbReference type="PANTHER" id="PTHR12887">
    <property type="entry name" value="NANOS PROTEIN"/>
    <property type="match status" value="1"/>
</dbReference>
<sequence>MIDINYHFMVSRPSVLSDLLDQNFAAEFRPQEPSPPTPPPAVNPHGHIGQERQPPTTSAPRNSPVPMGPEWGLRVMGGDATNNIIVNHQRERRRHRQHQRHHQQQQQQHHNPAPLRAAEPAPQEEHRRPCCCFCYGKARVEARAAGRPIPSKDDNGHWSGHHSITDGVVVCPVLFRVVCGICGRTGASAHTTDYHIAHPDLSFETLPTRRINFENLLSQNYHVQFREPPSAPPPAAPPAVFLNPNGIIGHGRPNLHGRLPIVWEEEEEEDLRRRLLPQHLQNPGVPAPVPEEEEEEVEPPVADVQEHRPMCCCFCFGTAARRAERLHLPAPEKDQEGPWSSHNSVVSGIVQ</sequence>
<evidence type="ECO:0000256" key="8">
    <source>
        <dbReference type="PROSITE-ProRule" id="PRU00855"/>
    </source>
</evidence>
<evidence type="ECO:0000256" key="6">
    <source>
        <dbReference type="ARBA" id="ARBA00022845"/>
    </source>
</evidence>
<evidence type="ECO:0000256" key="1">
    <source>
        <dbReference type="ARBA" id="ARBA00004496"/>
    </source>
</evidence>
<dbReference type="AlphaFoldDB" id="G0P9U8"/>
<dbReference type="InterPro" id="IPR024161">
    <property type="entry name" value="Znf_nanos-typ"/>
</dbReference>